<feature type="transmembrane region" description="Helical" evidence="2">
    <location>
        <begin position="339"/>
        <end position="356"/>
    </location>
</feature>
<feature type="compositionally biased region" description="Polar residues" evidence="1">
    <location>
        <begin position="860"/>
        <end position="874"/>
    </location>
</feature>
<keyword evidence="2" id="KW-0472">Membrane</keyword>
<evidence type="ECO:0008006" key="7">
    <source>
        <dbReference type="Google" id="ProtNLM"/>
    </source>
</evidence>
<organism evidence="5 6">
    <name type="scientific">Xylona heveae (strain CBS 132557 / TC161)</name>
    <dbReference type="NCBI Taxonomy" id="1328760"/>
    <lineage>
        <taxon>Eukaryota</taxon>
        <taxon>Fungi</taxon>
        <taxon>Dikarya</taxon>
        <taxon>Ascomycota</taxon>
        <taxon>Pezizomycotina</taxon>
        <taxon>Xylonomycetes</taxon>
        <taxon>Xylonales</taxon>
        <taxon>Xylonaceae</taxon>
        <taxon>Xylona</taxon>
    </lineage>
</organism>
<feature type="compositionally biased region" description="Basic residues" evidence="1">
    <location>
        <begin position="1128"/>
        <end position="1140"/>
    </location>
</feature>
<feature type="domain" description="Calcium channel YVC1-like C-terminal transmembrane" evidence="4">
    <location>
        <begin position="344"/>
        <end position="651"/>
    </location>
</feature>
<keyword evidence="6" id="KW-1185">Reference proteome</keyword>
<dbReference type="InterPro" id="IPR056337">
    <property type="entry name" value="LHD_YVC1"/>
</dbReference>
<feature type="compositionally biased region" description="Acidic residues" evidence="1">
    <location>
        <begin position="48"/>
        <end position="73"/>
    </location>
</feature>
<feature type="transmembrane region" description="Helical" evidence="2">
    <location>
        <begin position="532"/>
        <end position="553"/>
    </location>
</feature>
<sequence length="1173" mass="132397">MLSSLFRPKKARRRVDRSPYSTDIDSDEGQSPHAGRYKAGMNMGPDENQSEDESEDDYDYDDGEEDDDEDGDDTPLLPIFSAAHLDSLPVYNITHTIRILIVQRCETTLTWEQLRSPQVSQFLVKPIQQQIRTSHFSRATLYALMANCLQFIKEFQTNPGNSGTSKTRAFISELLAIKLLKEYSTREMIDALSYDFNPLQGLGPPVTGHSTPAVYRKAGAPRISTLEIAIRAQAKRFLAHPLVVQQLEAIWAGTIVFHSYADSLHRASPKPESLPARAYGATDSRDTLRPIPEGIRVDDAVRPSEAPTVTSRRSVTLYDPRDASLFKLSRLRVPRYRQFLSTLSLAILLILFVAVLKKRSPDIEPLEVIFWFWSAGFMLDEVVGFNEQGFSLYIMSFWNAFDLGILLLLMVYYCMRLYGILMPVVRRHHIANMAYDVLGANAVLLFPRVFSVLDHYRYFSQLLIAFRMMSLDFIAVFILILIACSGFFIAFTLSFGENFDPAGVAYALFQIFLGFTPAAWELWPTYNPVGKAVLTLFLFICHFLIVTILITVLTNSFMAIVQNANEEHQFLFAVNAISMVKSDALFSYIAPSNILAWFLTPLRYVLPFRQYVKLNRTVIKVTHFPVLFSIFFYEKVLLRSGLFEPTDLVEHRDRNGKRTLTFEGNGGTLFDPANRRLREHSIVTFQKERALDEVFRRPFRGPTVVETPNEEDQRVNSSHVVNSWMQAMGPDWKASPPLEQPQSIVERLESRRPMPRFRMPTTTSARDFLSGTRSATSDPEEFATNASRSELRSFRSRRQPHNLESIISEHVAEHTDGDGDDELLTNDEDDRGTLGAGNNAENNESDKENNTEEIDYFHTPTASQTRTPLASSSFLGLPEVGSGPAQSSNEGVSPRQVDDASAAARKSHHRMASTTTILYSPLPDHESFTASPVQTFSKPVSRQSAAGSGAITPASGSRRPAKRNRERQLENERERTPLRSLPRPIPLSRTQFQSAPNLSQLEQPQRYRRRRASTDLGSDFGEERLARNPKTAQMLSAVPSSFATQMAIATGAVGGTHHADAAEDLRRMSRLMLTRMNALEESFRNVVQEVKDWKRQEFQLLAEDNDVRRRSLDRPTSHKRGKLPERRYPKRARSSARKLRSTGDASRRHSDEGDAAREAGDGTEASMTKGSSI</sequence>
<feature type="transmembrane region" description="Helical" evidence="2">
    <location>
        <begin position="473"/>
        <end position="496"/>
    </location>
</feature>
<name>A0A165H7X6_XYLHT</name>
<feature type="transmembrane region" description="Helical" evidence="2">
    <location>
        <begin position="392"/>
        <end position="413"/>
    </location>
</feature>
<reference evidence="5 6" key="1">
    <citation type="journal article" date="2016" name="Fungal Biol.">
        <title>The genome of Xylona heveae provides a window into fungal endophytism.</title>
        <authorList>
            <person name="Gazis R."/>
            <person name="Kuo A."/>
            <person name="Riley R."/>
            <person name="LaButti K."/>
            <person name="Lipzen A."/>
            <person name="Lin J."/>
            <person name="Amirebrahimi M."/>
            <person name="Hesse C.N."/>
            <person name="Spatafora J.W."/>
            <person name="Henrissat B."/>
            <person name="Hainaut M."/>
            <person name="Grigoriev I.V."/>
            <person name="Hibbett D.S."/>
        </authorList>
    </citation>
    <scope>NUCLEOTIDE SEQUENCE [LARGE SCALE GENOMIC DNA]</scope>
    <source>
        <strain evidence="5 6">TC161</strain>
    </source>
</reference>
<dbReference type="Proteomes" id="UP000076632">
    <property type="component" value="Unassembled WGS sequence"/>
</dbReference>
<evidence type="ECO:0000259" key="3">
    <source>
        <dbReference type="Pfam" id="PF23190"/>
    </source>
</evidence>
<accession>A0A165H7X6</accession>
<dbReference type="EMBL" id="KV407457">
    <property type="protein sequence ID" value="KZF23110.1"/>
    <property type="molecule type" value="Genomic_DNA"/>
</dbReference>
<dbReference type="Pfam" id="PF23317">
    <property type="entry name" value="YVC1_C"/>
    <property type="match status" value="1"/>
</dbReference>
<dbReference type="OMA" id="ICLYEKT"/>
<feature type="compositionally biased region" description="Low complexity" evidence="1">
    <location>
        <begin position="978"/>
        <end position="990"/>
    </location>
</feature>
<evidence type="ECO:0000259" key="4">
    <source>
        <dbReference type="Pfam" id="PF23317"/>
    </source>
</evidence>
<dbReference type="AlphaFoldDB" id="A0A165H7X6"/>
<feature type="region of interest" description="Disordered" evidence="1">
    <location>
        <begin position="934"/>
        <end position="1016"/>
    </location>
</feature>
<keyword evidence="2" id="KW-0812">Transmembrane</keyword>
<feature type="compositionally biased region" description="Acidic residues" evidence="1">
    <location>
        <begin position="818"/>
        <end position="830"/>
    </location>
</feature>
<evidence type="ECO:0000256" key="2">
    <source>
        <dbReference type="SAM" id="Phobius"/>
    </source>
</evidence>
<feature type="compositionally biased region" description="Polar residues" evidence="1">
    <location>
        <begin position="991"/>
        <end position="1003"/>
    </location>
</feature>
<dbReference type="InterPro" id="IPR052971">
    <property type="entry name" value="TRP_calcium_channel"/>
</dbReference>
<evidence type="ECO:0000313" key="6">
    <source>
        <dbReference type="Proteomes" id="UP000076632"/>
    </source>
</evidence>
<evidence type="ECO:0000313" key="5">
    <source>
        <dbReference type="EMBL" id="KZF23110.1"/>
    </source>
</evidence>
<dbReference type="InterPro" id="IPR056336">
    <property type="entry name" value="YVC1_C"/>
</dbReference>
<evidence type="ECO:0000256" key="1">
    <source>
        <dbReference type="SAM" id="MobiDB-lite"/>
    </source>
</evidence>
<protein>
    <recommendedName>
        <fullName evidence="7">Ion transport domain-containing protein</fullName>
    </recommendedName>
</protein>
<feature type="transmembrane region" description="Helical" evidence="2">
    <location>
        <begin position="502"/>
        <end position="520"/>
    </location>
</feature>
<proteinExistence type="predicted"/>
<feature type="region of interest" description="Disordered" evidence="1">
    <location>
        <begin position="1"/>
        <end position="76"/>
    </location>
</feature>
<feature type="region of interest" description="Disordered" evidence="1">
    <location>
        <begin position="1109"/>
        <end position="1173"/>
    </location>
</feature>
<feature type="region of interest" description="Disordered" evidence="1">
    <location>
        <begin position="730"/>
        <end position="911"/>
    </location>
</feature>
<feature type="transmembrane region" description="Helical" evidence="2">
    <location>
        <begin position="585"/>
        <end position="605"/>
    </location>
</feature>
<keyword evidence="2" id="KW-1133">Transmembrane helix</keyword>
<feature type="transmembrane region" description="Helical" evidence="2">
    <location>
        <begin position="433"/>
        <end position="453"/>
    </location>
</feature>
<dbReference type="GeneID" id="28896098"/>
<dbReference type="STRING" id="1328760.A0A165H7X6"/>
<dbReference type="Pfam" id="PF23190">
    <property type="entry name" value="LHD_TRPY1"/>
    <property type="match status" value="1"/>
</dbReference>
<feature type="compositionally biased region" description="Basic and acidic residues" evidence="1">
    <location>
        <begin position="966"/>
        <end position="977"/>
    </location>
</feature>
<dbReference type="RefSeq" id="XP_018188665.1">
    <property type="nucleotide sequence ID" value="XM_018330961.1"/>
</dbReference>
<feature type="compositionally biased region" description="Polar residues" evidence="1">
    <location>
        <begin position="934"/>
        <end position="946"/>
    </location>
</feature>
<feature type="transmembrane region" description="Helical" evidence="2">
    <location>
        <begin position="368"/>
        <end position="385"/>
    </location>
</feature>
<feature type="compositionally biased region" description="Basic and acidic residues" evidence="1">
    <location>
        <begin position="1109"/>
        <end position="1127"/>
    </location>
</feature>
<dbReference type="InParanoid" id="A0A165H7X6"/>
<gene>
    <name evidence="5" type="ORF">L228DRAFT_237708</name>
</gene>
<dbReference type="PANTHER" id="PTHR35859">
    <property type="entry name" value="NONSELECTIVE CATION CHANNEL PROTEIN"/>
    <property type="match status" value="1"/>
</dbReference>
<feature type="compositionally biased region" description="Basic and acidic residues" evidence="1">
    <location>
        <begin position="1145"/>
        <end position="1160"/>
    </location>
</feature>
<feature type="domain" description="YVC1 N-terminal linker helical" evidence="3">
    <location>
        <begin position="91"/>
        <end position="259"/>
    </location>
</feature>
<dbReference type="OrthoDB" id="2373987at2759"/>
<dbReference type="PANTHER" id="PTHR35859:SF4">
    <property type="entry name" value="MEMBRANE CHANNEL PROTEIN, PUTATIVE (AFU_ORTHOLOGUE AFUA_6G11300)-RELATED"/>
    <property type="match status" value="1"/>
</dbReference>